<sequence length="67" mass="7539">MHIVMPKLWGGIDLHLLKISFVLVLKNCINFSALFLPLELLLLKWATSKWCSSSGLGKIGFHSLDLM</sequence>
<name>A0A2P2PI44_RHIMU</name>
<dbReference type="AlphaFoldDB" id="A0A2P2PI44"/>
<accession>A0A2P2PI44</accession>
<dbReference type="EMBL" id="GGEC01073964">
    <property type="protein sequence ID" value="MBX54448.1"/>
    <property type="molecule type" value="Transcribed_RNA"/>
</dbReference>
<reference evidence="1" key="1">
    <citation type="submission" date="2018-02" db="EMBL/GenBank/DDBJ databases">
        <title>Rhizophora mucronata_Transcriptome.</title>
        <authorList>
            <person name="Meera S.P."/>
            <person name="Sreeshan A."/>
            <person name="Augustine A."/>
        </authorList>
    </citation>
    <scope>NUCLEOTIDE SEQUENCE</scope>
    <source>
        <tissue evidence="1">Leaf</tissue>
    </source>
</reference>
<protein>
    <submittedName>
        <fullName evidence="1">Uncharacterized protein</fullName>
    </submittedName>
</protein>
<organism evidence="1">
    <name type="scientific">Rhizophora mucronata</name>
    <name type="common">Asiatic mangrove</name>
    <dbReference type="NCBI Taxonomy" id="61149"/>
    <lineage>
        <taxon>Eukaryota</taxon>
        <taxon>Viridiplantae</taxon>
        <taxon>Streptophyta</taxon>
        <taxon>Embryophyta</taxon>
        <taxon>Tracheophyta</taxon>
        <taxon>Spermatophyta</taxon>
        <taxon>Magnoliopsida</taxon>
        <taxon>eudicotyledons</taxon>
        <taxon>Gunneridae</taxon>
        <taxon>Pentapetalae</taxon>
        <taxon>rosids</taxon>
        <taxon>fabids</taxon>
        <taxon>Malpighiales</taxon>
        <taxon>Rhizophoraceae</taxon>
        <taxon>Rhizophora</taxon>
    </lineage>
</organism>
<proteinExistence type="predicted"/>
<evidence type="ECO:0000313" key="1">
    <source>
        <dbReference type="EMBL" id="MBX54448.1"/>
    </source>
</evidence>